<sequence>MSEFTVRGHTYKTRRLPAMEQFHVMRRLAPIINHLGDLSSLQSATGLDALGPVAQAIANLPDDHCNFIFATCLGACDRRQEGGSWAPVWSKGAKGPMFEDIDLLAMLEITMRVIQEALGDFFPDLPLGSSGRGPL</sequence>
<protein>
    <recommendedName>
        <fullName evidence="3">Bacteriophage protein</fullName>
    </recommendedName>
</protein>
<evidence type="ECO:0000313" key="2">
    <source>
        <dbReference type="Proteomes" id="UP000577362"/>
    </source>
</evidence>
<dbReference type="EMBL" id="JACIEN010000002">
    <property type="protein sequence ID" value="MBB4017383.1"/>
    <property type="molecule type" value="Genomic_DNA"/>
</dbReference>
<name>A0A840BXV6_9HYPH</name>
<keyword evidence="2" id="KW-1185">Reference proteome</keyword>
<reference evidence="1 2" key="1">
    <citation type="submission" date="2020-08" db="EMBL/GenBank/DDBJ databases">
        <title>Genomic Encyclopedia of Type Strains, Phase IV (KMG-IV): sequencing the most valuable type-strain genomes for metagenomic binning, comparative biology and taxonomic classification.</title>
        <authorList>
            <person name="Goeker M."/>
        </authorList>
    </citation>
    <scope>NUCLEOTIDE SEQUENCE [LARGE SCALE GENOMIC DNA]</scope>
    <source>
        <strain evidence="1 2">DSM 103737</strain>
    </source>
</reference>
<evidence type="ECO:0008006" key="3">
    <source>
        <dbReference type="Google" id="ProtNLM"/>
    </source>
</evidence>
<dbReference type="AlphaFoldDB" id="A0A840BXV6"/>
<organism evidence="1 2">
    <name type="scientific">Chelatococcus caeni</name>
    <dbReference type="NCBI Taxonomy" id="1348468"/>
    <lineage>
        <taxon>Bacteria</taxon>
        <taxon>Pseudomonadati</taxon>
        <taxon>Pseudomonadota</taxon>
        <taxon>Alphaproteobacteria</taxon>
        <taxon>Hyphomicrobiales</taxon>
        <taxon>Chelatococcaceae</taxon>
        <taxon>Chelatococcus</taxon>
    </lineage>
</organism>
<dbReference type="InterPro" id="IPR049156">
    <property type="entry name" value="Phage_chap_TAC_15-like"/>
</dbReference>
<proteinExistence type="predicted"/>
<accession>A0A840BXV6</accession>
<evidence type="ECO:0000313" key="1">
    <source>
        <dbReference type="EMBL" id="MBB4017383.1"/>
    </source>
</evidence>
<dbReference type="Proteomes" id="UP000577362">
    <property type="component" value="Unassembled WGS sequence"/>
</dbReference>
<dbReference type="RefSeq" id="WP_183316738.1">
    <property type="nucleotide sequence ID" value="NZ_JACIEN010000002.1"/>
</dbReference>
<comment type="caution">
    <text evidence="1">The sequence shown here is derived from an EMBL/GenBank/DDBJ whole genome shotgun (WGS) entry which is preliminary data.</text>
</comment>
<dbReference type="Pfam" id="PF21822">
    <property type="entry name" value="Phage_TAC_15"/>
    <property type="match status" value="1"/>
</dbReference>
<gene>
    <name evidence="1" type="ORF">GGR16_002412</name>
</gene>